<dbReference type="Gene3D" id="3.10.20.90">
    <property type="entry name" value="Phosphatidylinositol 3-kinase Catalytic Subunit, Chain A, domain 1"/>
    <property type="match status" value="1"/>
</dbReference>
<comment type="caution">
    <text evidence="9">The sequence shown here is derived from an EMBL/GenBank/DDBJ whole genome shotgun (WGS) entry which is preliminary data.</text>
</comment>
<keyword evidence="2" id="KW-0808">Transferase</keyword>
<dbReference type="InterPro" id="IPR008271">
    <property type="entry name" value="Ser/Thr_kinase_AS"/>
</dbReference>
<dbReference type="InterPro" id="IPR050167">
    <property type="entry name" value="Ser_Thr_protein_kinase"/>
</dbReference>
<dbReference type="SMART" id="SM00666">
    <property type="entry name" value="PB1"/>
    <property type="match status" value="1"/>
</dbReference>
<keyword evidence="3 6" id="KW-0547">Nucleotide-binding</keyword>
<keyword evidence="10" id="KW-1185">Reference proteome</keyword>
<dbReference type="InterPro" id="IPR000270">
    <property type="entry name" value="PB1_dom"/>
</dbReference>
<name>A0AAW1P5S4_9CHLO</name>
<evidence type="ECO:0000256" key="2">
    <source>
        <dbReference type="ARBA" id="ARBA00022679"/>
    </source>
</evidence>
<feature type="compositionally biased region" description="Basic and acidic residues" evidence="7">
    <location>
        <begin position="277"/>
        <end position="286"/>
    </location>
</feature>
<feature type="compositionally biased region" description="Polar residues" evidence="7">
    <location>
        <begin position="241"/>
        <end position="251"/>
    </location>
</feature>
<dbReference type="Proteomes" id="UP001489004">
    <property type="component" value="Unassembled WGS sequence"/>
</dbReference>
<dbReference type="GO" id="GO:0005524">
    <property type="term" value="F:ATP binding"/>
    <property type="evidence" value="ECO:0007669"/>
    <property type="project" value="UniProtKB-UniRule"/>
</dbReference>
<feature type="region of interest" description="Disordered" evidence="7">
    <location>
        <begin position="178"/>
        <end position="340"/>
    </location>
</feature>
<dbReference type="InterPro" id="IPR017441">
    <property type="entry name" value="Protein_kinase_ATP_BS"/>
</dbReference>
<feature type="compositionally biased region" description="Polar residues" evidence="7">
    <location>
        <begin position="218"/>
        <end position="234"/>
    </location>
</feature>
<dbReference type="PANTHER" id="PTHR23257">
    <property type="entry name" value="SERINE-THREONINE PROTEIN KINASE"/>
    <property type="match status" value="1"/>
</dbReference>
<evidence type="ECO:0000313" key="9">
    <source>
        <dbReference type="EMBL" id="KAK9804337.1"/>
    </source>
</evidence>
<evidence type="ECO:0000256" key="4">
    <source>
        <dbReference type="ARBA" id="ARBA00022777"/>
    </source>
</evidence>
<dbReference type="AlphaFoldDB" id="A0AAW1P5S4"/>
<dbReference type="Pfam" id="PF07714">
    <property type="entry name" value="PK_Tyr_Ser-Thr"/>
    <property type="match status" value="1"/>
</dbReference>
<evidence type="ECO:0000259" key="8">
    <source>
        <dbReference type="PROSITE" id="PS50011"/>
    </source>
</evidence>
<evidence type="ECO:0000313" key="10">
    <source>
        <dbReference type="Proteomes" id="UP001489004"/>
    </source>
</evidence>
<keyword evidence="1" id="KW-0723">Serine/threonine-protein kinase</keyword>
<dbReference type="PANTHER" id="PTHR23257:SF963">
    <property type="entry name" value="AT08303P"/>
    <property type="match status" value="1"/>
</dbReference>
<organism evidence="9 10">
    <name type="scientific">[Myrmecia] bisecta</name>
    <dbReference type="NCBI Taxonomy" id="41462"/>
    <lineage>
        <taxon>Eukaryota</taxon>
        <taxon>Viridiplantae</taxon>
        <taxon>Chlorophyta</taxon>
        <taxon>core chlorophytes</taxon>
        <taxon>Trebouxiophyceae</taxon>
        <taxon>Trebouxiales</taxon>
        <taxon>Trebouxiaceae</taxon>
        <taxon>Myrmecia</taxon>
    </lineage>
</organism>
<keyword evidence="5 6" id="KW-0067">ATP-binding</keyword>
<feature type="region of interest" description="Disordered" evidence="7">
    <location>
        <begin position="1"/>
        <end position="20"/>
    </location>
</feature>
<evidence type="ECO:0000256" key="1">
    <source>
        <dbReference type="ARBA" id="ARBA00022527"/>
    </source>
</evidence>
<sequence>MSTSPRVGSPTRPGSPGSGKIKFVCRWGGDFRQEGNGRCTYEGGETRLCTIPRIITYLQLVQKLRELTGSSSPAQNDMLLKYQLPGANDMEELVSLSNNEDLENFKEEHDALLKRMMASLQSQSGQRLRLFILPAQQARSRSLSDSGNALGIDIREALAQGHTGADRSSIAVAAAAAVQSSNGADGGPRLTPRRGDEGSGEGVVRRMHSSSSQHERNPSQSSVGTLQSNMSIDTTDGFDTGTPNRFSTGISPKTGLPSGRGAHFRTLSSPVGSDHMPSGRESDPMRRKSGSIVPPQEDNFHDDASTSGDDEPTNYSDTSSSDSEYERGNEMHTARSSRFAAETLSEVTAVLKRQKSGDGAPDYDPSADDETIEKCLNEVEAALNNGLNFKGKLNSGIQVAQIAIGPNHQRTDSNDSAGPMSPPLKKRVQITVPDAESKGGRPKMPLRLMVGSGMNTGEWTGSGRWQEVEEAVVDLPTTLQQIVSDDLEKVKELGRGQFGSVWLCRWLGVEVAVKELHTTSNSHSSAEMLQEAETLAFLRHPCVIGFYGVVVNQESPATVIEYVRGSSLRSGLTKLKQHKVLSKRVRAAIALQAARGMEYLHSRRVVHFDLKCDNLLCDLRDLMRPVVKIGDLGLSKKKAATFVSGNMRGTLPWMAPELFPSMPAAADPMCQEDRVTEKVDVFSFAVCMWEIWTLGEQPYPGMSLPEIFAGVMNGTLRPSRPADCPNEWMSLMEACWATQPSRRPTFTQIAAALDEFVQKCDKEKPPELPALH</sequence>
<evidence type="ECO:0000256" key="5">
    <source>
        <dbReference type="ARBA" id="ARBA00022840"/>
    </source>
</evidence>
<evidence type="ECO:0000256" key="6">
    <source>
        <dbReference type="PROSITE-ProRule" id="PRU10141"/>
    </source>
</evidence>
<dbReference type="SMART" id="SM00220">
    <property type="entry name" value="S_TKc"/>
    <property type="match status" value="1"/>
</dbReference>
<feature type="compositionally biased region" description="Basic and acidic residues" evidence="7">
    <location>
        <begin position="324"/>
        <end position="333"/>
    </location>
</feature>
<feature type="compositionally biased region" description="Low complexity" evidence="7">
    <location>
        <begin position="313"/>
        <end position="322"/>
    </location>
</feature>
<dbReference type="Gene3D" id="1.10.510.10">
    <property type="entry name" value="Transferase(Phosphotransferase) domain 1"/>
    <property type="match status" value="1"/>
</dbReference>
<feature type="compositionally biased region" description="Low complexity" evidence="7">
    <location>
        <begin position="1"/>
        <end position="19"/>
    </location>
</feature>
<dbReference type="GO" id="GO:0004674">
    <property type="term" value="F:protein serine/threonine kinase activity"/>
    <property type="evidence" value="ECO:0007669"/>
    <property type="project" value="UniProtKB-KW"/>
</dbReference>
<accession>A0AAW1P5S4</accession>
<dbReference type="PRINTS" id="PR00109">
    <property type="entry name" value="TYRKINASE"/>
</dbReference>
<dbReference type="PROSITE" id="PS00107">
    <property type="entry name" value="PROTEIN_KINASE_ATP"/>
    <property type="match status" value="1"/>
</dbReference>
<dbReference type="EMBL" id="JALJOR010000018">
    <property type="protein sequence ID" value="KAK9804337.1"/>
    <property type="molecule type" value="Genomic_DNA"/>
</dbReference>
<proteinExistence type="predicted"/>
<dbReference type="InterPro" id="IPR000719">
    <property type="entry name" value="Prot_kinase_dom"/>
</dbReference>
<dbReference type="SUPFAM" id="SSF54277">
    <property type="entry name" value="CAD &amp; PB1 domains"/>
    <property type="match status" value="1"/>
</dbReference>
<dbReference type="InterPro" id="IPR001245">
    <property type="entry name" value="Ser-Thr/Tyr_kinase_cat_dom"/>
</dbReference>
<protein>
    <recommendedName>
        <fullName evidence="8">Protein kinase domain-containing protein</fullName>
    </recommendedName>
</protein>
<evidence type="ECO:0000256" key="3">
    <source>
        <dbReference type="ARBA" id="ARBA00022741"/>
    </source>
</evidence>
<dbReference type="GO" id="GO:0007165">
    <property type="term" value="P:signal transduction"/>
    <property type="evidence" value="ECO:0007669"/>
    <property type="project" value="TreeGrafter"/>
</dbReference>
<dbReference type="Pfam" id="PF00564">
    <property type="entry name" value="PB1"/>
    <property type="match status" value="1"/>
</dbReference>
<dbReference type="PROSITE" id="PS00108">
    <property type="entry name" value="PROTEIN_KINASE_ST"/>
    <property type="match status" value="1"/>
</dbReference>
<dbReference type="CDD" id="cd13999">
    <property type="entry name" value="STKc_MAP3K-like"/>
    <property type="match status" value="1"/>
</dbReference>
<feature type="domain" description="Protein kinase" evidence="8">
    <location>
        <begin position="487"/>
        <end position="757"/>
    </location>
</feature>
<gene>
    <name evidence="9" type="ORF">WJX72_008076</name>
</gene>
<evidence type="ECO:0000256" key="7">
    <source>
        <dbReference type="SAM" id="MobiDB-lite"/>
    </source>
</evidence>
<dbReference type="PROSITE" id="PS50011">
    <property type="entry name" value="PROTEIN_KINASE_DOM"/>
    <property type="match status" value="1"/>
</dbReference>
<reference evidence="9 10" key="1">
    <citation type="journal article" date="2024" name="Nat. Commun.">
        <title>Phylogenomics reveals the evolutionary origins of lichenization in chlorophyte algae.</title>
        <authorList>
            <person name="Puginier C."/>
            <person name="Libourel C."/>
            <person name="Otte J."/>
            <person name="Skaloud P."/>
            <person name="Haon M."/>
            <person name="Grisel S."/>
            <person name="Petersen M."/>
            <person name="Berrin J.G."/>
            <person name="Delaux P.M."/>
            <person name="Dal Grande F."/>
            <person name="Keller J."/>
        </authorList>
    </citation>
    <scope>NUCLEOTIDE SEQUENCE [LARGE SCALE GENOMIC DNA]</scope>
    <source>
        <strain evidence="9 10">SAG 2043</strain>
    </source>
</reference>
<keyword evidence="4" id="KW-0418">Kinase</keyword>
<dbReference type="GO" id="GO:0005737">
    <property type="term" value="C:cytoplasm"/>
    <property type="evidence" value="ECO:0007669"/>
    <property type="project" value="TreeGrafter"/>
</dbReference>
<feature type="binding site" evidence="6">
    <location>
        <position position="514"/>
    </location>
    <ligand>
        <name>ATP</name>
        <dbReference type="ChEBI" id="CHEBI:30616"/>
    </ligand>
</feature>
<dbReference type="SUPFAM" id="SSF56112">
    <property type="entry name" value="Protein kinase-like (PK-like)"/>
    <property type="match status" value="1"/>
</dbReference>
<dbReference type="InterPro" id="IPR011009">
    <property type="entry name" value="Kinase-like_dom_sf"/>
</dbReference>